<evidence type="ECO:0000259" key="2">
    <source>
        <dbReference type="Pfam" id="PF00892"/>
    </source>
</evidence>
<feature type="transmembrane region" description="Helical" evidence="1">
    <location>
        <begin position="56"/>
        <end position="74"/>
    </location>
</feature>
<dbReference type="Proteomes" id="UP000226525">
    <property type="component" value="Unassembled WGS sequence"/>
</dbReference>
<feature type="transmembrane region" description="Helical" evidence="1">
    <location>
        <begin position="30"/>
        <end position="50"/>
    </location>
</feature>
<dbReference type="EMBL" id="NZEX01000127">
    <property type="protein sequence ID" value="MAH64006.1"/>
    <property type="molecule type" value="Genomic_DNA"/>
</dbReference>
<feature type="domain" description="EamA" evidence="2">
    <location>
        <begin position="4"/>
        <end position="45"/>
    </location>
</feature>
<sequence length="79" mass="8371">MGSAYVPVFAAPLITVILAHFWLKENIRPQLWACVGIGFVGVLICLQPGSAEGHPGLVAALVIGIGNSMLNLLVRQYGQ</sequence>
<feature type="transmembrane region" description="Helical" evidence="1">
    <location>
        <begin position="6"/>
        <end position="23"/>
    </location>
</feature>
<dbReference type="Pfam" id="PF00892">
    <property type="entry name" value="EamA"/>
    <property type="match status" value="1"/>
</dbReference>
<evidence type="ECO:0000313" key="3">
    <source>
        <dbReference type="EMBL" id="MAH64006.1"/>
    </source>
</evidence>
<proteinExistence type="predicted"/>
<keyword evidence="1" id="KW-1133">Transmembrane helix</keyword>
<organism evidence="3 4">
    <name type="scientific">SAR324 cluster bacterium</name>
    <dbReference type="NCBI Taxonomy" id="2024889"/>
    <lineage>
        <taxon>Bacteria</taxon>
        <taxon>Deltaproteobacteria</taxon>
        <taxon>SAR324 cluster</taxon>
    </lineage>
</organism>
<comment type="caution">
    <text evidence="3">The sequence shown here is derived from an EMBL/GenBank/DDBJ whole genome shotgun (WGS) entry which is preliminary data.</text>
</comment>
<name>A0A2D6YLD2_9DELT</name>
<dbReference type="InterPro" id="IPR000620">
    <property type="entry name" value="EamA_dom"/>
</dbReference>
<reference evidence="4" key="1">
    <citation type="submission" date="2017-09" db="EMBL/GenBank/DDBJ databases">
        <title>The Reconstruction of 2,631 Draft Metagenome-Assembled Genomes from the Global Oceans.</title>
        <authorList>
            <person name="Tully B.J."/>
            <person name="Graham E.D."/>
            <person name="Heidelberg J.F."/>
        </authorList>
    </citation>
    <scope>NUCLEOTIDE SEQUENCE [LARGE SCALE GENOMIC DNA]</scope>
</reference>
<gene>
    <name evidence="3" type="ORF">CMN54_11290</name>
</gene>
<keyword evidence="1" id="KW-0812">Transmembrane</keyword>
<keyword evidence="1" id="KW-0472">Membrane</keyword>
<dbReference type="GO" id="GO:0016020">
    <property type="term" value="C:membrane"/>
    <property type="evidence" value="ECO:0007669"/>
    <property type="project" value="InterPro"/>
</dbReference>
<protein>
    <recommendedName>
        <fullName evidence="2">EamA domain-containing protein</fullName>
    </recommendedName>
</protein>
<dbReference type="InterPro" id="IPR037185">
    <property type="entry name" value="EmrE-like"/>
</dbReference>
<accession>A0A2D6YLD2</accession>
<evidence type="ECO:0000256" key="1">
    <source>
        <dbReference type="SAM" id="Phobius"/>
    </source>
</evidence>
<dbReference type="SUPFAM" id="SSF103481">
    <property type="entry name" value="Multidrug resistance efflux transporter EmrE"/>
    <property type="match status" value="1"/>
</dbReference>
<evidence type="ECO:0000313" key="4">
    <source>
        <dbReference type="Proteomes" id="UP000226525"/>
    </source>
</evidence>
<dbReference type="AlphaFoldDB" id="A0A2D6YLD2"/>